<evidence type="ECO:0000259" key="1">
    <source>
        <dbReference type="Pfam" id="PF13577"/>
    </source>
</evidence>
<dbReference type="Proteomes" id="UP000552757">
    <property type="component" value="Unassembled WGS sequence"/>
</dbReference>
<dbReference type="AlphaFoldDB" id="A0A7W6DLG2"/>
<comment type="caution">
    <text evidence="2">The sequence shown here is derived from an EMBL/GenBank/DDBJ whole genome shotgun (WGS) entry which is preliminary data.</text>
</comment>
<dbReference type="EMBL" id="JACIEB010000005">
    <property type="protein sequence ID" value="MBB3982815.1"/>
    <property type="molecule type" value="Genomic_DNA"/>
</dbReference>
<protein>
    <recommendedName>
        <fullName evidence="1">SnoaL-like domain-containing protein</fullName>
    </recommendedName>
</protein>
<proteinExistence type="predicted"/>
<sequence>MTLEDLVAREAIKDVKARYCHHIDLKEWDLYAGLFTEDATLDVDQSVSTRGRAPNPQPRVTGRAAIRAFMPQMLDNADTVHQVHAPIITLTSPTSAKAVWAMEDIVRMPGFHLEGRGHYRETYARIDGQWCIASLHLTRTWLNIIEGRETGPLVD</sequence>
<keyword evidence="3" id="KW-1185">Reference proteome</keyword>
<gene>
    <name evidence="2" type="ORF">GGR44_002481</name>
</gene>
<name>A0A7W6DLG2_9SPHN</name>
<evidence type="ECO:0000313" key="2">
    <source>
        <dbReference type="EMBL" id="MBB3982815.1"/>
    </source>
</evidence>
<feature type="domain" description="SnoaL-like" evidence="1">
    <location>
        <begin position="5"/>
        <end position="135"/>
    </location>
</feature>
<dbReference type="CDD" id="cd00531">
    <property type="entry name" value="NTF2_like"/>
    <property type="match status" value="1"/>
</dbReference>
<dbReference type="InterPro" id="IPR037401">
    <property type="entry name" value="SnoaL-like"/>
</dbReference>
<organism evidence="2 3">
    <name type="scientific">Sphingobium fontiphilum</name>
    <dbReference type="NCBI Taxonomy" id="944425"/>
    <lineage>
        <taxon>Bacteria</taxon>
        <taxon>Pseudomonadati</taxon>
        <taxon>Pseudomonadota</taxon>
        <taxon>Alphaproteobacteria</taxon>
        <taxon>Sphingomonadales</taxon>
        <taxon>Sphingomonadaceae</taxon>
        <taxon>Sphingobium</taxon>
    </lineage>
</organism>
<reference evidence="2 3" key="1">
    <citation type="submission" date="2020-08" db="EMBL/GenBank/DDBJ databases">
        <title>Genomic Encyclopedia of Type Strains, Phase IV (KMG-IV): sequencing the most valuable type-strain genomes for metagenomic binning, comparative biology and taxonomic classification.</title>
        <authorList>
            <person name="Goeker M."/>
        </authorList>
    </citation>
    <scope>NUCLEOTIDE SEQUENCE [LARGE SCALE GENOMIC DNA]</scope>
    <source>
        <strain evidence="2 3">DSM 29348</strain>
    </source>
</reference>
<dbReference type="RefSeq" id="WP_221214361.1">
    <property type="nucleotide sequence ID" value="NZ_JACIEB010000005.1"/>
</dbReference>
<evidence type="ECO:0000313" key="3">
    <source>
        <dbReference type="Proteomes" id="UP000552757"/>
    </source>
</evidence>
<dbReference type="InterPro" id="IPR032710">
    <property type="entry name" value="NTF2-like_dom_sf"/>
</dbReference>
<dbReference type="Pfam" id="PF13577">
    <property type="entry name" value="SnoaL_4"/>
    <property type="match status" value="1"/>
</dbReference>
<dbReference type="Gene3D" id="3.10.450.50">
    <property type="match status" value="1"/>
</dbReference>
<dbReference type="SUPFAM" id="SSF54427">
    <property type="entry name" value="NTF2-like"/>
    <property type="match status" value="1"/>
</dbReference>
<accession>A0A7W6DLG2</accession>